<organism evidence="3 4">
    <name type="scientific">Klebsormidium nitens</name>
    <name type="common">Green alga</name>
    <name type="synonym">Ulothrix nitens</name>
    <dbReference type="NCBI Taxonomy" id="105231"/>
    <lineage>
        <taxon>Eukaryota</taxon>
        <taxon>Viridiplantae</taxon>
        <taxon>Streptophyta</taxon>
        <taxon>Klebsormidiophyceae</taxon>
        <taxon>Klebsormidiales</taxon>
        <taxon>Klebsormidiaceae</taxon>
        <taxon>Klebsormidium</taxon>
    </lineage>
</organism>
<keyword evidence="4" id="KW-1185">Reference proteome</keyword>
<feature type="compositionally biased region" description="Basic and acidic residues" evidence="2">
    <location>
        <begin position="136"/>
        <end position="153"/>
    </location>
</feature>
<sequence length="612" mass="66256">MRSLTTEDKALSPPREPRSPTRGTLSPKRAASGAIGRSKTESAPSSKTPAKGALSPPPKEMASRGHRELTSPPKVALSSQADTKEAEETEVLTLQSQVDASRIRKTAEKGGLKDPSKRLHVAPPISVGTYVGQNKAEAKTPEHPRRNSLDPDMRPPLSESPDFQASKRVGTKPSGPEMDVPFPSDSERLLQKSALIDSLQELEWVTEEAREQAFAAFRLAAEWNAEICQRKEELRELELQVAQAKQRVAATTPIQDESLPVAKMGTGTGEKGGDIEGKGAETGRGVNEREKIGRATGGKEDKAGRKDGIARDESEVTGEKEDDIRDTKEDGSESGNETVKTGIQVAEKAFSKGSEGKVTREMGTDAPTPFEVQELEIAALQLQVLANRGDLLVAKQKIPGEMAGASGLEDTEAALLETLDEIKAAQSRMPADVTRTSGRFEAGRQLGGEDAEVAAVAKVDPAVAAMGTATDTRVADLESEVARMKVASEADAKEAAKQGQIIGDLKKKVQTLMVEKLALSTELDGTIQVYEETLARRNEAEESRVAHVIELMNEQVEFHRSELEQVHNRLVTALDENAKLERELREAQLKQDKKMSKFWRGPAWEEGSGSAQ</sequence>
<dbReference type="EMBL" id="DF237124">
    <property type="protein sequence ID" value="GAQ84069.1"/>
    <property type="molecule type" value="Genomic_DNA"/>
</dbReference>
<evidence type="ECO:0000313" key="3">
    <source>
        <dbReference type="EMBL" id="GAQ84069.1"/>
    </source>
</evidence>
<reference evidence="3 4" key="1">
    <citation type="journal article" date="2014" name="Nat. Commun.">
        <title>Klebsormidium flaccidum genome reveals primary factors for plant terrestrial adaptation.</title>
        <authorList>
            <person name="Hori K."/>
            <person name="Maruyama F."/>
            <person name="Fujisawa T."/>
            <person name="Togashi T."/>
            <person name="Yamamoto N."/>
            <person name="Seo M."/>
            <person name="Sato S."/>
            <person name="Yamada T."/>
            <person name="Mori H."/>
            <person name="Tajima N."/>
            <person name="Moriyama T."/>
            <person name="Ikeuchi M."/>
            <person name="Watanabe M."/>
            <person name="Wada H."/>
            <person name="Kobayashi K."/>
            <person name="Saito M."/>
            <person name="Masuda T."/>
            <person name="Sasaki-Sekimoto Y."/>
            <person name="Mashiguchi K."/>
            <person name="Awai K."/>
            <person name="Shimojima M."/>
            <person name="Masuda S."/>
            <person name="Iwai M."/>
            <person name="Nobusawa T."/>
            <person name="Narise T."/>
            <person name="Kondo S."/>
            <person name="Saito H."/>
            <person name="Sato R."/>
            <person name="Murakawa M."/>
            <person name="Ihara Y."/>
            <person name="Oshima-Yamada Y."/>
            <person name="Ohtaka K."/>
            <person name="Satoh M."/>
            <person name="Sonobe K."/>
            <person name="Ishii M."/>
            <person name="Ohtani R."/>
            <person name="Kanamori-Sato M."/>
            <person name="Honoki R."/>
            <person name="Miyazaki D."/>
            <person name="Mochizuki H."/>
            <person name="Umetsu J."/>
            <person name="Higashi K."/>
            <person name="Shibata D."/>
            <person name="Kamiya Y."/>
            <person name="Sato N."/>
            <person name="Nakamura Y."/>
            <person name="Tabata S."/>
            <person name="Ida S."/>
            <person name="Kurokawa K."/>
            <person name="Ohta H."/>
        </authorList>
    </citation>
    <scope>NUCLEOTIDE SEQUENCE [LARGE SCALE GENOMIC DNA]</scope>
    <source>
        <strain evidence="3 4">NIES-2285</strain>
    </source>
</reference>
<evidence type="ECO:0000313" key="4">
    <source>
        <dbReference type="Proteomes" id="UP000054558"/>
    </source>
</evidence>
<gene>
    <name evidence="3" type="ORF">KFL_001750060</name>
</gene>
<name>A0A1Y1I3T2_KLENI</name>
<feature type="compositionally biased region" description="Basic and acidic residues" evidence="2">
    <location>
        <begin position="1"/>
        <end position="19"/>
    </location>
</feature>
<feature type="compositionally biased region" description="Basic and acidic residues" evidence="2">
    <location>
        <begin position="101"/>
        <end position="117"/>
    </location>
</feature>
<feature type="region of interest" description="Disordered" evidence="2">
    <location>
        <begin position="1"/>
        <end position="184"/>
    </location>
</feature>
<feature type="compositionally biased region" description="Basic and acidic residues" evidence="2">
    <location>
        <begin position="271"/>
        <end position="331"/>
    </location>
</feature>
<evidence type="ECO:0000256" key="2">
    <source>
        <dbReference type="SAM" id="MobiDB-lite"/>
    </source>
</evidence>
<proteinExistence type="predicted"/>
<protein>
    <submittedName>
        <fullName evidence="3">Uncharacterized protein</fullName>
    </submittedName>
</protein>
<feature type="region of interest" description="Disordered" evidence="2">
    <location>
        <begin position="247"/>
        <end position="342"/>
    </location>
</feature>
<keyword evidence="1" id="KW-0175">Coiled coil</keyword>
<feature type="coiled-coil region" evidence="1">
    <location>
        <begin position="549"/>
        <end position="597"/>
    </location>
</feature>
<accession>A0A1Y1I3T2</accession>
<evidence type="ECO:0000256" key="1">
    <source>
        <dbReference type="SAM" id="Coils"/>
    </source>
</evidence>
<dbReference type="AlphaFoldDB" id="A0A1Y1I3T2"/>
<dbReference type="Proteomes" id="UP000054558">
    <property type="component" value="Unassembled WGS sequence"/>
</dbReference>